<feature type="transmembrane region" description="Helical" evidence="2">
    <location>
        <begin position="37"/>
        <end position="56"/>
    </location>
</feature>
<evidence type="ECO:0000313" key="3">
    <source>
        <dbReference type="EMBL" id="QPR78488.1"/>
    </source>
</evidence>
<dbReference type="EMBL" id="CP065739">
    <property type="protein sequence ID" value="QPR78488.1"/>
    <property type="molecule type" value="Genomic_DNA"/>
</dbReference>
<proteinExistence type="predicted"/>
<dbReference type="Proteomes" id="UP000594791">
    <property type="component" value="Chromosome"/>
</dbReference>
<name>A0A7T2QGT6_9BACI</name>
<sequence length="64" mass="7371">MSINIGDNNKIKNSSIGHQHNTSGGDVNKKFYERHPWISGMIVSLIVAIIMLFPFWDNVKEWLK</sequence>
<keyword evidence="4" id="KW-1185">Reference proteome</keyword>
<keyword evidence="2" id="KW-0472">Membrane</keyword>
<protein>
    <submittedName>
        <fullName evidence="3">Uncharacterized protein</fullName>
    </submittedName>
</protein>
<evidence type="ECO:0000256" key="2">
    <source>
        <dbReference type="SAM" id="Phobius"/>
    </source>
</evidence>
<organism evidence="3 4">
    <name type="scientific">Bacillus tropicus</name>
    <dbReference type="NCBI Taxonomy" id="2026188"/>
    <lineage>
        <taxon>Bacteria</taxon>
        <taxon>Bacillati</taxon>
        <taxon>Bacillota</taxon>
        <taxon>Bacilli</taxon>
        <taxon>Bacillales</taxon>
        <taxon>Bacillaceae</taxon>
        <taxon>Bacillus</taxon>
        <taxon>Bacillus cereus group</taxon>
    </lineage>
</organism>
<accession>A0A7T2QGT6</accession>
<gene>
    <name evidence="3" type="ORF">I6G77_04585</name>
</gene>
<evidence type="ECO:0000313" key="4">
    <source>
        <dbReference type="Proteomes" id="UP000594791"/>
    </source>
</evidence>
<keyword evidence="2" id="KW-1133">Transmembrane helix</keyword>
<evidence type="ECO:0000256" key="1">
    <source>
        <dbReference type="SAM" id="MobiDB-lite"/>
    </source>
</evidence>
<feature type="region of interest" description="Disordered" evidence="1">
    <location>
        <begin position="1"/>
        <end position="24"/>
    </location>
</feature>
<dbReference type="RefSeq" id="WP_042515171.1">
    <property type="nucleotide sequence ID" value="NZ_CP065739.1"/>
</dbReference>
<reference evidence="3 4" key="1">
    <citation type="submission" date="2020-12" db="EMBL/GenBank/DDBJ databases">
        <title>FDA dAtabase for Regulatory Grade micrObial Sequences (FDA-ARGOS): Supporting development and validation of Infectious Disease Dx tests.</title>
        <authorList>
            <person name="Nelson B."/>
            <person name="Plummer A."/>
            <person name="Tallon L."/>
            <person name="Sadzewicz L."/>
            <person name="Zhao X."/>
            <person name="Boylan J."/>
            <person name="Ott S."/>
            <person name="Bowen H."/>
            <person name="Vavikolanu K."/>
            <person name="Mehta A."/>
            <person name="Aluvathingal J."/>
            <person name="Nadendla S."/>
            <person name="Myers T."/>
            <person name="Yan Y."/>
            <person name="Sichtig H."/>
        </authorList>
    </citation>
    <scope>NUCLEOTIDE SEQUENCE [LARGE SCALE GENOMIC DNA]</scope>
    <source>
        <strain evidence="3 4">FDAARGOS_920</strain>
    </source>
</reference>
<keyword evidence="2" id="KW-0812">Transmembrane</keyword>